<proteinExistence type="predicted"/>
<evidence type="ECO:0000313" key="2">
    <source>
        <dbReference type="Proteomes" id="UP000003146"/>
    </source>
</evidence>
<dbReference type="EMBL" id="ABIY02000127">
    <property type="protein sequence ID" value="EDU98759.1"/>
    <property type="molecule type" value="Genomic_DNA"/>
</dbReference>
<evidence type="ECO:0000313" key="1">
    <source>
        <dbReference type="EMBL" id="EDU98759.1"/>
    </source>
</evidence>
<evidence type="ECO:0008006" key="3">
    <source>
        <dbReference type="Google" id="ProtNLM"/>
    </source>
</evidence>
<dbReference type="HOGENOM" id="CLU_066812_0_0_10"/>
<dbReference type="Pfam" id="PF15869">
    <property type="entry name" value="TolB_like"/>
    <property type="match status" value="1"/>
</dbReference>
<dbReference type="STRING" id="470145.BACCOP_04227"/>
<dbReference type="Proteomes" id="UP000003146">
    <property type="component" value="Unassembled WGS sequence"/>
</dbReference>
<dbReference type="OrthoDB" id="1096938at2"/>
<comment type="caution">
    <text evidence="1">The sequence shown here is derived from an EMBL/GenBank/DDBJ whole genome shotgun (WGS) entry which is preliminary data.</text>
</comment>
<dbReference type="eggNOG" id="COG3391">
    <property type="taxonomic scope" value="Bacteria"/>
</dbReference>
<dbReference type="RefSeq" id="WP_007572019.1">
    <property type="nucleotide sequence ID" value="NZ_DS981513.1"/>
</dbReference>
<protein>
    <recommendedName>
        <fullName evidence="3">6-bladed beta-propeller</fullName>
    </recommendedName>
</protein>
<reference evidence="1 2" key="1">
    <citation type="submission" date="2008-04" db="EMBL/GenBank/DDBJ databases">
        <title>Draft genome sequence of Bacteroides coprocola (DSM 17136).</title>
        <authorList>
            <person name="Sudarsanam P."/>
            <person name="Ley R."/>
            <person name="Guruge J."/>
            <person name="Turnbaugh P.J."/>
            <person name="Mahowald M."/>
            <person name="Liep D."/>
            <person name="Gordon J."/>
        </authorList>
    </citation>
    <scope>NUCLEOTIDE SEQUENCE [LARGE SCALE GENOMIC DNA]</scope>
    <source>
        <strain evidence="1 2">DSM 17136</strain>
    </source>
</reference>
<dbReference type="SUPFAM" id="SSF101898">
    <property type="entry name" value="NHL repeat"/>
    <property type="match status" value="1"/>
</dbReference>
<organism evidence="1 2">
    <name type="scientific">Phocaeicola coprocola DSM 17136</name>
    <dbReference type="NCBI Taxonomy" id="470145"/>
    <lineage>
        <taxon>Bacteria</taxon>
        <taxon>Pseudomonadati</taxon>
        <taxon>Bacteroidota</taxon>
        <taxon>Bacteroidia</taxon>
        <taxon>Bacteroidales</taxon>
        <taxon>Bacteroidaceae</taxon>
        <taxon>Phocaeicola</taxon>
    </lineage>
</organism>
<dbReference type="AlphaFoldDB" id="B3JQJ1"/>
<gene>
    <name evidence="1" type="ORF">BACCOP_04227</name>
</gene>
<accession>B3JQJ1</accession>
<name>B3JQJ1_9BACT</name>
<dbReference type="PROSITE" id="PS51257">
    <property type="entry name" value="PROKAR_LIPOPROTEIN"/>
    <property type="match status" value="1"/>
</dbReference>
<sequence length="346" mass="39901">MKSIYLLALVFILSSCTFGDKYQNVETFSLDDFKVVRELEGKMLEFDSLIMHPTELRVFDSLLITVNYDCEKMLHIFNLNTRKQVNQCLLRGQGPNEMLQPRFVGNDKSKVLLFDVATSKVMEYEITDLLKNSSPVPCRQAQLQNKIFICANQIGTQFLGCSHQPDYQIYTFGLDGALHDKLIPYPASSISYSDVEKVDAYYMRFTTNEKDKLALCYCMTDLIEIYGLDGTLIKRLQGPDYFFTYFKEVHNGEVVTSSPDTNRLRDAYFSPCNIGDSFLVLYNGNKPMDKSYSYLCKELFGFSWDGIPQTRYLLSDAIFAFDVDVKHHKIYGISDSPEYHIVEYNY</sequence>
<reference evidence="1 2" key="2">
    <citation type="submission" date="2008-04" db="EMBL/GenBank/DDBJ databases">
        <authorList>
            <person name="Fulton L."/>
            <person name="Clifton S."/>
            <person name="Fulton B."/>
            <person name="Xu J."/>
            <person name="Minx P."/>
            <person name="Pepin K.H."/>
            <person name="Johnson M."/>
            <person name="Thiruvilangam P."/>
            <person name="Bhonagiri V."/>
            <person name="Nash W.E."/>
            <person name="Mardis E.R."/>
            <person name="Wilson R.K."/>
        </authorList>
    </citation>
    <scope>NUCLEOTIDE SEQUENCE [LARGE SCALE GENOMIC DNA]</scope>
    <source>
        <strain evidence="1 2">DSM 17136</strain>
    </source>
</reference>